<dbReference type="Pfam" id="PF00098">
    <property type="entry name" value="zf-CCHC"/>
    <property type="match status" value="1"/>
</dbReference>
<dbReference type="InterPro" id="IPR036875">
    <property type="entry name" value="Znf_CCHC_sf"/>
</dbReference>
<dbReference type="OrthoDB" id="6209154at2759"/>
<proteinExistence type="predicted"/>
<dbReference type="SUPFAM" id="SSF57756">
    <property type="entry name" value="Retrovirus zinc finger-like domains"/>
    <property type="match status" value="1"/>
</dbReference>
<reference evidence="4" key="1">
    <citation type="submission" date="2015-07" db="EMBL/GenBank/DDBJ databases">
        <title>MeaNS - Measles Nucleotide Surveillance Program.</title>
        <authorList>
            <person name="Tran T."/>
            <person name="Druce J."/>
        </authorList>
    </citation>
    <scope>NUCLEOTIDE SEQUENCE</scope>
    <source>
        <strain evidence="4">UCB-OBI-ISO-001</strain>
        <tissue evidence="4">Gonad</tissue>
    </source>
</reference>
<dbReference type="PROSITE" id="PS50158">
    <property type="entry name" value="ZF_CCHC"/>
    <property type="match status" value="1"/>
</dbReference>
<gene>
    <name evidence="4" type="ORF">OCBIM_22026512mg</name>
</gene>
<feature type="domain" description="CCHC-type" evidence="3">
    <location>
        <begin position="65"/>
        <end position="81"/>
    </location>
</feature>
<sequence length="140" mass="16616">MAAVLINQEEKITLLQAAVTEKANCTGQTVNLLIQAEPKTIEAIPEKIEIGEEVLIVFLEGLKGRCFLCGQLGHIRKNCKERKRRKKKKRKKMKRKKKKKKKRRKQRTKEKYNQQLNRERRLLQTNDQKRLPEEKKRKKA</sequence>
<feature type="compositionally biased region" description="Basic and acidic residues" evidence="2">
    <location>
        <begin position="109"/>
        <end position="140"/>
    </location>
</feature>
<evidence type="ECO:0000313" key="4">
    <source>
        <dbReference type="EMBL" id="KOF81428.1"/>
    </source>
</evidence>
<evidence type="ECO:0000256" key="2">
    <source>
        <dbReference type="SAM" id="MobiDB-lite"/>
    </source>
</evidence>
<protein>
    <recommendedName>
        <fullName evidence="3">CCHC-type domain-containing protein</fullName>
    </recommendedName>
</protein>
<evidence type="ECO:0000259" key="3">
    <source>
        <dbReference type="PROSITE" id="PS50158"/>
    </source>
</evidence>
<name>A0A0L8GWT5_OCTBM</name>
<organism evidence="4">
    <name type="scientific">Octopus bimaculoides</name>
    <name type="common">California two-spotted octopus</name>
    <dbReference type="NCBI Taxonomy" id="37653"/>
    <lineage>
        <taxon>Eukaryota</taxon>
        <taxon>Metazoa</taxon>
        <taxon>Spiralia</taxon>
        <taxon>Lophotrochozoa</taxon>
        <taxon>Mollusca</taxon>
        <taxon>Cephalopoda</taxon>
        <taxon>Coleoidea</taxon>
        <taxon>Octopodiformes</taxon>
        <taxon>Octopoda</taxon>
        <taxon>Incirrata</taxon>
        <taxon>Octopodidae</taxon>
        <taxon>Octopus</taxon>
    </lineage>
</organism>
<feature type="region of interest" description="Disordered" evidence="2">
    <location>
        <begin position="79"/>
        <end position="140"/>
    </location>
</feature>
<keyword evidence="1" id="KW-0862">Zinc</keyword>
<keyword evidence="1" id="KW-0863">Zinc-finger</keyword>
<dbReference type="GO" id="GO:0003676">
    <property type="term" value="F:nucleic acid binding"/>
    <property type="evidence" value="ECO:0007669"/>
    <property type="project" value="InterPro"/>
</dbReference>
<dbReference type="SMART" id="SM00343">
    <property type="entry name" value="ZnF_C2HC"/>
    <property type="match status" value="1"/>
</dbReference>
<accession>A0A0L8GWT5</accession>
<feature type="compositionally biased region" description="Basic residues" evidence="2">
    <location>
        <begin position="79"/>
        <end position="108"/>
    </location>
</feature>
<dbReference type="AlphaFoldDB" id="A0A0L8GWT5"/>
<dbReference type="GO" id="GO:0008270">
    <property type="term" value="F:zinc ion binding"/>
    <property type="evidence" value="ECO:0007669"/>
    <property type="project" value="UniProtKB-KW"/>
</dbReference>
<dbReference type="EMBL" id="KQ420060">
    <property type="protein sequence ID" value="KOF81428.1"/>
    <property type="molecule type" value="Genomic_DNA"/>
</dbReference>
<dbReference type="InterPro" id="IPR001878">
    <property type="entry name" value="Znf_CCHC"/>
</dbReference>
<evidence type="ECO:0000256" key="1">
    <source>
        <dbReference type="PROSITE-ProRule" id="PRU00047"/>
    </source>
</evidence>
<keyword evidence="1" id="KW-0479">Metal-binding</keyword>